<evidence type="ECO:0000313" key="2">
    <source>
        <dbReference type="EMBL" id="KAJ8340949.1"/>
    </source>
</evidence>
<name>A0A9Q1IIQ2_SYNKA</name>
<gene>
    <name evidence="2" type="ORF">SKAU_G00332400</name>
</gene>
<keyword evidence="3" id="KW-1185">Reference proteome</keyword>
<dbReference type="EMBL" id="JAINUF010000015">
    <property type="protein sequence ID" value="KAJ8340949.1"/>
    <property type="molecule type" value="Genomic_DNA"/>
</dbReference>
<protein>
    <submittedName>
        <fullName evidence="2">Uncharacterized protein</fullName>
    </submittedName>
</protein>
<proteinExistence type="predicted"/>
<comment type="caution">
    <text evidence="2">The sequence shown here is derived from an EMBL/GenBank/DDBJ whole genome shotgun (WGS) entry which is preliminary data.</text>
</comment>
<sequence length="81" mass="8729">MKDSYSGVTTLRLTETSRLAFTAHGLQPNYPKINLTKKHLPQITLPSLTSTYPCSGLRSAAERVPPPPSTTPHTAADTVPV</sequence>
<accession>A0A9Q1IIQ2</accession>
<evidence type="ECO:0000313" key="3">
    <source>
        <dbReference type="Proteomes" id="UP001152622"/>
    </source>
</evidence>
<organism evidence="2 3">
    <name type="scientific">Synaphobranchus kaupii</name>
    <name type="common">Kaup's arrowtooth eel</name>
    <dbReference type="NCBI Taxonomy" id="118154"/>
    <lineage>
        <taxon>Eukaryota</taxon>
        <taxon>Metazoa</taxon>
        <taxon>Chordata</taxon>
        <taxon>Craniata</taxon>
        <taxon>Vertebrata</taxon>
        <taxon>Euteleostomi</taxon>
        <taxon>Actinopterygii</taxon>
        <taxon>Neopterygii</taxon>
        <taxon>Teleostei</taxon>
        <taxon>Anguilliformes</taxon>
        <taxon>Synaphobranchidae</taxon>
        <taxon>Synaphobranchus</taxon>
    </lineage>
</organism>
<evidence type="ECO:0000256" key="1">
    <source>
        <dbReference type="SAM" id="MobiDB-lite"/>
    </source>
</evidence>
<dbReference type="Proteomes" id="UP001152622">
    <property type="component" value="Chromosome 15"/>
</dbReference>
<feature type="region of interest" description="Disordered" evidence="1">
    <location>
        <begin position="57"/>
        <end position="81"/>
    </location>
</feature>
<dbReference type="AlphaFoldDB" id="A0A9Q1IIQ2"/>
<reference evidence="2" key="1">
    <citation type="journal article" date="2023" name="Science">
        <title>Genome structures resolve the early diversification of teleost fishes.</title>
        <authorList>
            <person name="Parey E."/>
            <person name="Louis A."/>
            <person name="Montfort J."/>
            <person name="Bouchez O."/>
            <person name="Roques C."/>
            <person name="Iampietro C."/>
            <person name="Lluch J."/>
            <person name="Castinel A."/>
            <person name="Donnadieu C."/>
            <person name="Desvignes T."/>
            <person name="Floi Bucao C."/>
            <person name="Jouanno E."/>
            <person name="Wen M."/>
            <person name="Mejri S."/>
            <person name="Dirks R."/>
            <person name="Jansen H."/>
            <person name="Henkel C."/>
            <person name="Chen W.J."/>
            <person name="Zahm M."/>
            <person name="Cabau C."/>
            <person name="Klopp C."/>
            <person name="Thompson A.W."/>
            <person name="Robinson-Rechavi M."/>
            <person name="Braasch I."/>
            <person name="Lecointre G."/>
            <person name="Bobe J."/>
            <person name="Postlethwait J.H."/>
            <person name="Berthelot C."/>
            <person name="Roest Crollius H."/>
            <person name="Guiguen Y."/>
        </authorList>
    </citation>
    <scope>NUCLEOTIDE SEQUENCE</scope>
    <source>
        <strain evidence="2">WJC10195</strain>
    </source>
</reference>